<dbReference type="PROSITE" id="PS50110">
    <property type="entry name" value="RESPONSE_REGULATORY"/>
    <property type="match status" value="1"/>
</dbReference>
<evidence type="ECO:0000259" key="2">
    <source>
        <dbReference type="PROSITE" id="PS50110"/>
    </source>
</evidence>
<dbReference type="RefSeq" id="WP_115870229.1">
    <property type="nucleotide sequence ID" value="NZ_QREG01000030.1"/>
</dbReference>
<dbReference type="Gene3D" id="3.40.50.2300">
    <property type="match status" value="1"/>
</dbReference>
<evidence type="ECO:0000313" key="4">
    <source>
        <dbReference type="Proteomes" id="UP000256779"/>
    </source>
</evidence>
<dbReference type="SMART" id="SM00850">
    <property type="entry name" value="LytTR"/>
    <property type="match status" value="1"/>
</dbReference>
<keyword evidence="4" id="KW-1185">Reference proteome</keyword>
<feature type="domain" description="Response regulatory" evidence="2">
    <location>
        <begin position="5"/>
        <end position="121"/>
    </location>
</feature>
<dbReference type="AlphaFoldDB" id="A0A3D9KYP6"/>
<dbReference type="Gene3D" id="2.40.50.1020">
    <property type="entry name" value="LytTr DNA-binding domain"/>
    <property type="match status" value="1"/>
</dbReference>
<dbReference type="InterPro" id="IPR011006">
    <property type="entry name" value="CheY-like_superfamily"/>
</dbReference>
<sequence>MEVPKIVVVEDQLVLGYDIIDRLKMFGYSDILGPFTSGEEAWGEVKGDLPDIAVMDINLAGKLTGIDLAARLQAHGEVKVIYLTSREDDQTLHEITKTKPIAFLNKPFTNNELKMAIFNAVNSGSMGSYGPSTETLNDRIFVKNGRGRYSIQLDDILWIKSNGGDTAVIMTKDRLNADPRLLPTIALNLSKIEERLSFYPNLCRASRYYIINTMHVERVLDLQDVSGGSFKKAVLIADEEITLGSRYRKSITDKFHQI</sequence>
<feature type="modified residue" description="4-aspartylphosphate" evidence="1">
    <location>
        <position position="56"/>
    </location>
</feature>
<dbReference type="Pfam" id="PF04397">
    <property type="entry name" value="LytTR"/>
    <property type="match status" value="1"/>
</dbReference>
<keyword evidence="1" id="KW-0597">Phosphoprotein</keyword>
<accession>A0A3D9KYP6</accession>
<proteinExistence type="predicted"/>
<dbReference type="GO" id="GO:0003677">
    <property type="term" value="F:DNA binding"/>
    <property type="evidence" value="ECO:0007669"/>
    <property type="project" value="InterPro"/>
</dbReference>
<reference evidence="3 4" key="1">
    <citation type="submission" date="2018-07" db="EMBL/GenBank/DDBJ databases">
        <title>Genomic Encyclopedia of Type Strains, Phase IV (KMG-IV): sequencing the most valuable type-strain genomes for metagenomic binning, comparative biology and taxonomic classification.</title>
        <authorList>
            <person name="Goeker M."/>
        </authorList>
    </citation>
    <scope>NUCLEOTIDE SEQUENCE [LARGE SCALE GENOMIC DNA]</scope>
    <source>
        <strain evidence="3 4">DSM 4134</strain>
    </source>
</reference>
<organism evidence="3 4">
    <name type="scientific">Marinoscillum furvescens DSM 4134</name>
    <dbReference type="NCBI Taxonomy" id="1122208"/>
    <lineage>
        <taxon>Bacteria</taxon>
        <taxon>Pseudomonadati</taxon>
        <taxon>Bacteroidota</taxon>
        <taxon>Cytophagia</taxon>
        <taxon>Cytophagales</taxon>
        <taxon>Reichenbachiellaceae</taxon>
        <taxon>Marinoscillum</taxon>
    </lineage>
</organism>
<dbReference type="OrthoDB" id="1646880at2"/>
<dbReference type="EMBL" id="QREG01000030">
    <property type="protein sequence ID" value="RED92461.1"/>
    <property type="molecule type" value="Genomic_DNA"/>
</dbReference>
<comment type="caution">
    <text evidence="3">The sequence shown here is derived from an EMBL/GenBank/DDBJ whole genome shotgun (WGS) entry which is preliminary data.</text>
</comment>
<gene>
    <name evidence="3" type="ORF">C7460_13029</name>
</gene>
<dbReference type="GO" id="GO:0000160">
    <property type="term" value="P:phosphorelay signal transduction system"/>
    <property type="evidence" value="ECO:0007669"/>
    <property type="project" value="InterPro"/>
</dbReference>
<dbReference type="Pfam" id="PF00072">
    <property type="entry name" value="Response_reg"/>
    <property type="match status" value="1"/>
</dbReference>
<dbReference type="SUPFAM" id="SSF52172">
    <property type="entry name" value="CheY-like"/>
    <property type="match status" value="1"/>
</dbReference>
<dbReference type="InterPro" id="IPR007492">
    <property type="entry name" value="LytTR_DNA-bd_dom"/>
</dbReference>
<dbReference type="SMART" id="SM00448">
    <property type="entry name" value="REC"/>
    <property type="match status" value="1"/>
</dbReference>
<name>A0A3D9KYP6_MARFU</name>
<evidence type="ECO:0000256" key="1">
    <source>
        <dbReference type="PROSITE-ProRule" id="PRU00169"/>
    </source>
</evidence>
<dbReference type="Proteomes" id="UP000256779">
    <property type="component" value="Unassembled WGS sequence"/>
</dbReference>
<evidence type="ECO:0000313" key="3">
    <source>
        <dbReference type="EMBL" id="RED92461.1"/>
    </source>
</evidence>
<dbReference type="InterPro" id="IPR001789">
    <property type="entry name" value="Sig_transdc_resp-reg_receiver"/>
</dbReference>
<protein>
    <submittedName>
        <fullName evidence="3">LytTR family two component transcriptional regulator</fullName>
    </submittedName>
</protein>